<evidence type="ECO:0000313" key="3">
    <source>
        <dbReference type="EMBL" id="RZT88121.1"/>
    </source>
</evidence>
<dbReference type="RefSeq" id="WP_165438496.1">
    <property type="nucleotide sequence ID" value="NZ_SHKL01000001.1"/>
</dbReference>
<evidence type="ECO:0000256" key="1">
    <source>
        <dbReference type="SAM" id="Coils"/>
    </source>
</evidence>
<dbReference type="Proteomes" id="UP000291591">
    <property type="component" value="Unassembled WGS sequence"/>
</dbReference>
<accession>A0A4Q7V3U0</accession>
<proteinExistence type="predicted"/>
<keyword evidence="4" id="KW-1185">Reference proteome</keyword>
<evidence type="ECO:0000313" key="4">
    <source>
        <dbReference type="Proteomes" id="UP000291591"/>
    </source>
</evidence>
<feature type="compositionally biased region" description="Basic and acidic residues" evidence="2">
    <location>
        <begin position="75"/>
        <end position="94"/>
    </location>
</feature>
<dbReference type="AlphaFoldDB" id="A0A4Q7V3U0"/>
<sequence>MSAVEQYRDVVARLAGAVVELREVDAARAEELRGELRSAERELHAAGDALVLARGMFELRWEDALALMWSTSEPGKPRPRPDLRADPTAHHELENNADEALETLRASGDRRLFRRRPKDG</sequence>
<organism evidence="3 4">
    <name type="scientific">Pseudonocardia sediminis</name>
    <dbReference type="NCBI Taxonomy" id="1397368"/>
    <lineage>
        <taxon>Bacteria</taxon>
        <taxon>Bacillati</taxon>
        <taxon>Actinomycetota</taxon>
        <taxon>Actinomycetes</taxon>
        <taxon>Pseudonocardiales</taxon>
        <taxon>Pseudonocardiaceae</taxon>
        <taxon>Pseudonocardia</taxon>
    </lineage>
</organism>
<name>A0A4Q7V3U0_PSEST</name>
<keyword evidence="1" id="KW-0175">Coiled coil</keyword>
<reference evidence="3 4" key="1">
    <citation type="submission" date="2019-02" db="EMBL/GenBank/DDBJ databases">
        <title>Sequencing the genomes of 1000 actinobacteria strains.</title>
        <authorList>
            <person name="Klenk H.-P."/>
        </authorList>
    </citation>
    <scope>NUCLEOTIDE SEQUENCE [LARGE SCALE GENOMIC DNA]</scope>
    <source>
        <strain evidence="3 4">DSM 45779</strain>
    </source>
</reference>
<feature type="coiled-coil region" evidence="1">
    <location>
        <begin position="22"/>
        <end position="49"/>
    </location>
</feature>
<gene>
    <name evidence="3" type="ORF">EV383_5058</name>
</gene>
<evidence type="ECO:0000256" key="2">
    <source>
        <dbReference type="SAM" id="MobiDB-lite"/>
    </source>
</evidence>
<protein>
    <submittedName>
        <fullName evidence="3">Uncharacterized protein</fullName>
    </submittedName>
</protein>
<comment type="caution">
    <text evidence="3">The sequence shown here is derived from an EMBL/GenBank/DDBJ whole genome shotgun (WGS) entry which is preliminary data.</text>
</comment>
<feature type="region of interest" description="Disordered" evidence="2">
    <location>
        <begin position="70"/>
        <end position="101"/>
    </location>
</feature>
<dbReference type="EMBL" id="SHKL01000001">
    <property type="protein sequence ID" value="RZT88121.1"/>
    <property type="molecule type" value="Genomic_DNA"/>
</dbReference>